<dbReference type="OrthoDB" id="10322314at2759"/>
<evidence type="ECO:0000313" key="2">
    <source>
        <dbReference type="Proteomes" id="UP000279259"/>
    </source>
</evidence>
<dbReference type="Proteomes" id="UP000279259">
    <property type="component" value="Unassembled WGS sequence"/>
</dbReference>
<evidence type="ECO:0000313" key="1">
    <source>
        <dbReference type="EMBL" id="RSH82152.1"/>
    </source>
</evidence>
<keyword evidence="2" id="KW-1185">Reference proteome</keyword>
<comment type="caution">
    <text evidence="1">The sequence shown here is derived from an EMBL/GenBank/DDBJ whole genome shotgun (WGS) entry which is preliminary data.</text>
</comment>
<gene>
    <name evidence="1" type="ORF">EHS25_006085</name>
</gene>
<dbReference type="AlphaFoldDB" id="A0A427XTC2"/>
<protein>
    <submittedName>
        <fullName evidence="1">Uncharacterized protein</fullName>
    </submittedName>
</protein>
<sequence length="85" mass="9502">MRGIQADEVAEIIHMAREIKSKSDNNKILVFVAIGYLGHKVAQASGKCVPLREQVNKQLKLVNARHAAVGVSWLYEKETLIVTFK</sequence>
<accession>A0A427XTC2</accession>
<dbReference type="EMBL" id="RSCD01000028">
    <property type="protein sequence ID" value="RSH82152.1"/>
    <property type="molecule type" value="Genomic_DNA"/>
</dbReference>
<organism evidence="1 2">
    <name type="scientific">Saitozyma podzolica</name>
    <dbReference type="NCBI Taxonomy" id="1890683"/>
    <lineage>
        <taxon>Eukaryota</taxon>
        <taxon>Fungi</taxon>
        <taxon>Dikarya</taxon>
        <taxon>Basidiomycota</taxon>
        <taxon>Agaricomycotina</taxon>
        <taxon>Tremellomycetes</taxon>
        <taxon>Tremellales</taxon>
        <taxon>Trimorphomycetaceae</taxon>
        <taxon>Saitozyma</taxon>
    </lineage>
</organism>
<reference evidence="1 2" key="1">
    <citation type="submission" date="2018-11" db="EMBL/GenBank/DDBJ databases">
        <title>Genome sequence of Saitozyma podzolica DSM 27192.</title>
        <authorList>
            <person name="Aliyu H."/>
            <person name="Gorte O."/>
            <person name="Ochsenreither K."/>
        </authorList>
    </citation>
    <scope>NUCLEOTIDE SEQUENCE [LARGE SCALE GENOMIC DNA]</scope>
    <source>
        <strain evidence="1 2">DSM 27192</strain>
    </source>
</reference>
<proteinExistence type="predicted"/>
<name>A0A427XTC2_9TREE</name>